<dbReference type="AlphaFoldDB" id="A0AAU2V8T1"/>
<dbReference type="EMBL" id="CP108318">
    <property type="protein sequence ID" value="WTW63847.1"/>
    <property type="molecule type" value="Genomic_DNA"/>
</dbReference>
<name>A0AAU2V8T1_9ACTN</name>
<protein>
    <submittedName>
        <fullName evidence="1">Uncharacterized protein</fullName>
    </submittedName>
</protein>
<reference evidence="1" key="1">
    <citation type="submission" date="2022-10" db="EMBL/GenBank/DDBJ databases">
        <title>The complete genomes of actinobacterial strains from the NBC collection.</title>
        <authorList>
            <person name="Joergensen T.S."/>
            <person name="Alvarez Arevalo M."/>
            <person name="Sterndorff E.B."/>
            <person name="Faurdal D."/>
            <person name="Vuksanovic O."/>
            <person name="Mourched A.-S."/>
            <person name="Charusanti P."/>
            <person name="Shaw S."/>
            <person name="Blin K."/>
            <person name="Weber T."/>
        </authorList>
    </citation>
    <scope>NUCLEOTIDE SEQUENCE</scope>
    <source>
        <strain evidence="1">NBC_00003</strain>
    </source>
</reference>
<accession>A0AAU2V8T1</accession>
<gene>
    <name evidence="1" type="ORF">OG549_26180</name>
</gene>
<evidence type="ECO:0000313" key="1">
    <source>
        <dbReference type="EMBL" id="WTW63847.1"/>
    </source>
</evidence>
<organism evidence="1">
    <name type="scientific">Streptomyces sp. NBC_00003</name>
    <dbReference type="NCBI Taxonomy" id="2903608"/>
    <lineage>
        <taxon>Bacteria</taxon>
        <taxon>Bacillati</taxon>
        <taxon>Actinomycetota</taxon>
        <taxon>Actinomycetes</taxon>
        <taxon>Kitasatosporales</taxon>
        <taxon>Streptomycetaceae</taxon>
        <taxon>Streptomyces</taxon>
    </lineage>
</organism>
<proteinExistence type="predicted"/>
<sequence>MNPPNCPSCASRPPLWKDTSATAPGAADRWHWHCVACLRSYEPSPSHKVRFTYAPLARQASLLGR</sequence>